<dbReference type="SUPFAM" id="SSF53756">
    <property type="entry name" value="UDP-Glycosyltransferase/glycogen phosphorylase"/>
    <property type="match status" value="1"/>
</dbReference>
<evidence type="ECO:0000313" key="4">
    <source>
        <dbReference type="Proteomes" id="UP000571701"/>
    </source>
</evidence>
<organism evidence="3 4">
    <name type="scientific">Vibrio marinisediminis</name>
    <dbReference type="NCBI Taxonomy" id="2758441"/>
    <lineage>
        <taxon>Bacteria</taxon>
        <taxon>Pseudomonadati</taxon>
        <taxon>Pseudomonadota</taxon>
        <taxon>Gammaproteobacteria</taxon>
        <taxon>Vibrionales</taxon>
        <taxon>Vibrionaceae</taxon>
        <taxon>Vibrio</taxon>
    </lineage>
</organism>
<dbReference type="InterPro" id="IPR001296">
    <property type="entry name" value="Glyco_trans_1"/>
</dbReference>
<dbReference type="PANTHER" id="PTHR45947:SF3">
    <property type="entry name" value="SULFOQUINOVOSYL TRANSFERASE SQD2"/>
    <property type="match status" value="1"/>
</dbReference>
<keyword evidence="1" id="KW-0812">Transmembrane</keyword>
<dbReference type="Pfam" id="PF00534">
    <property type="entry name" value="Glycos_transf_1"/>
    <property type="match status" value="1"/>
</dbReference>
<dbReference type="EMBL" id="JACFYF010000009">
    <property type="protein sequence ID" value="MBA5763543.1"/>
    <property type="molecule type" value="Genomic_DNA"/>
</dbReference>
<keyword evidence="1" id="KW-0472">Membrane</keyword>
<gene>
    <name evidence="3" type="ORF">H2O73_14365</name>
</gene>
<feature type="domain" description="Glycosyl transferase family 1" evidence="2">
    <location>
        <begin position="233"/>
        <end position="376"/>
    </location>
</feature>
<evidence type="ECO:0000259" key="2">
    <source>
        <dbReference type="Pfam" id="PF00534"/>
    </source>
</evidence>
<dbReference type="Gene3D" id="3.40.50.2000">
    <property type="entry name" value="Glycogen Phosphorylase B"/>
    <property type="match status" value="1"/>
</dbReference>
<name>A0A7W2FSP6_9VIBR</name>
<protein>
    <submittedName>
        <fullName evidence="3">Glycosyltransferase family 4 protein</fullName>
    </submittedName>
</protein>
<feature type="transmembrane region" description="Helical" evidence="1">
    <location>
        <begin position="75"/>
        <end position="96"/>
    </location>
</feature>
<keyword evidence="3" id="KW-0808">Transferase</keyword>
<proteinExistence type="predicted"/>
<dbReference type="PANTHER" id="PTHR45947">
    <property type="entry name" value="SULFOQUINOVOSYL TRANSFERASE SQD2"/>
    <property type="match status" value="1"/>
</dbReference>
<dbReference type="Proteomes" id="UP000571701">
    <property type="component" value="Unassembled WGS sequence"/>
</dbReference>
<evidence type="ECO:0000313" key="3">
    <source>
        <dbReference type="EMBL" id="MBA5763543.1"/>
    </source>
</evidence>
<dbReference type="AlphaFoldDB" id="A0A7W2FSP6"/>
<evidence type="ECO:0000256" key="1">
    <source>
        <dbReference type="SAM" id="Phobius"/>
    </source>
</evidence>
<sequence length="418" mass="47494">MMRQHNIIFDPIPFKGGSKIATSEALALCNQSKVRFTVITIDKAFWLNSQLAQQHSVRIISIKAVPWLSRQVQGLFFWLNQFYFTLVLLFCLSFLAKAHRVIGASGPGVDMAIYLIQRIFKVPVVQFIHGNVACSRSIGWCLTQAQHVFYLPSTKQSLLDSLQRFYAHHYDIENDNAKNDNTKHSDVEAHCVEKSTLEANQYFQQAQFIPFINGISEQNWPSRSQTILPRCLWAASLLKWKGLEQFIEALRTAHQQEPVFSTICFIKPAQTNLSVSTAPVPLRYTDWYRDPCEFDQIRRQCNIFVSTSENEPFGLSILEALAAGMCVIIPQDGSYWDTVLTDGVNCLKYPAKDHNVLSRVILQLHHNQQKLVAIQTKAHCFSQQYRAEQTYLNIVNTVSADVADADSCSVLNSAKKDL</sequence>
<comment type="caution">
    <text evidence="3">The sequence shown here is derived from an EMBL/GenBank/DDBJ whole genome shotgun (WGS) entry which is preliminary data.</text>
</comment>
<dbReference type="GO" id="GO:0016757">
    <property type="term" value="F:glycosyltransferase activity"/>
    <property type="evidence" value="ECO:0007669"/>
    <property type="project" value="InterPro"/>
</dbReference>
<keyword evidence="4" id="KW-1185">Reference proteome</keyword>
<keyword evidence="1" id="KW-1133">Transmembrane helix</keyword>
<dbReference type="InterPro" id="IPR050194">
    <property type="entry name" value="Glycosyltransferase_grp1"/>
</dbReference>
<dbReference type="RefSeq" id="WP_182109554.1">
    <property type="nucleotide sequence ID" value="NZ_JACFYF010000009.1"/>
</dbReference>
<accession>A0A7W2FSP6</accession>
<reference evidence="3 4" key="1">
    <citation type="submission" date="2020-07" db="EMBL/GenBank/DDBJ databases">
        <title>Vibrio marinisediminis sp. nov., isolated from marine sediment.</title>
        <authorList>
            <person name="Ji X."/>
        </authorList>
    </citation>
    <scope>NUCLEOTIDE SEQUENCE [LARGE SCALE GENOMIC DNA]</scope>
    <source>
        <strain evidence="3 4">404</strain>
    </source>
</reference>